<proteinExistence type="predicted"/>
<sequence>MKNAKLCLSCRSPLTNKRSDAVTCSGKCRSKKWRALKEQSVLLTFRLPTSLHTDLFLVAYARNQGINTYLNKVVADHLSNTR</sequence>
<evidence type="ECO:0000313" key="1">
    <source>
        <dbReference type="EMBL" id="KWV74297.1"/>
    </source>
</evidence>
<dbReference type="EMBL" id="LCYC01000041">
    <property type="protein sequence ID" value="KWV74297.1"/>
    <property type="molecule type" value="Genomic_DNA"/>
</dbReference>
<dbReference type="AlphaFoldDB" id="A0A109KRX8"/>
<comment type="caution">
    <text evidence="1">The sequence shown here is derived from an EMBL/GenBank/DDBJ whole genome shotgun (WGS) entry which is preliminary data.</text>
</comment>
<reference evidence="1 2" key="1">
    <citation type="submission" date="2015-05" db="EMBL/GenBank/DDBJ databases">
        <title>A genomic and transcriptomic approach to investigate the blue pigment phenotype in Pseudomonas fluorescens.</title>
        <authorList>
            <person name="Andreani N.A."/>
            <person name="Cardazzo B."/>
        </authorList>
    </citation>
    <scope>NUCLEOTIDE SEQUENCE [LARGE SCALE GENOMIC DNA]</scope>
    <source>
        <strain evidence="1 2">Ps_40</strain>
    </source>
</reference>
<gene>
    <name evidence="1" type="ORF">PFL603g_03211</name>
</gene>
<dbReference type="Proteomes" id="UP000063434">
    <property type="component" value="Unassembled WGS sequence"/>
</dbReference>
<dbReference type="PATRIC" id="fig|294.195.peg.3433"/>
<evidence type="ECO:0008006" key="3">
    <source>
        <dbReference type="Google" id="ProtNLM"/>
    </source>
</evidence>
<protein>
    <recommendedName>
        <fullName evidence="3">Toxin-antitoxin system HicB family antitoxin</fullName>
    </recommendedName>
</protein>
<accession>A0A109KRX8</accession>
<organism evidence="1 2">
    <name type="scientific">Pseudomonas fluorescens</name>
    <dbReference type="NCBI Taxonomy" id="294"/>
    <lineage>
        <taxon>Bacteria</taxon>
        <taxon>Pseudomonadati</taxon>
        <taxon>Pseudomonadota</taxon>
        <taxon>Gammaproteobacteria</taxon>
        <taxon>Pseudomonadales</taxon>
        <taxon>Pseudomonadaceae</taxon>
        <taxon>Pseudomonas</taxon>
    </lineage>
</organism>
<name>A0A109KRX8_PSEFL</name>
<evidence type="ECO:0000313" key="2">
    <source>
        <dbReference type="Proteomes" id="UP000063434"/>
    </source>
</evidence>